<dbReference type="EMBL" id="CP014646">
    <property type="protein sequence ID" value="AMO38310.1"/>
    <property type="molecule type" value="Genomic_DNA"/>
</dbReference>
<dbReference type="Pfam" id="PF08241">
    <property type="entry name" value="Methyltransf_11"/>
    <property type="match status" value="1"/>
</dbReference>
<dbReference type="Gene3D" id="3.40.50.150">
    <property type="entry name" value="Vaccinia Virus protein VP39"/>
    <property type="match status" value="1"/>
</dbReference>
<keyword evidence="2" id="KW-0808">Transferase</keyword>
<evidence type="ECO:0000313" key="2">
    <source>
        <dbReference type="EMBL" id="AMO38310.1"/>
    </source>
</evidence>
<dbReference type="SUPFAM" id="SSF53335">
    <property type="entry name" value="S-adenosyl-L-methionine-dependent methyltransferases"/>
    <property type="match status" value="1"/>
</dbReference>
<reference evidence="3" key="1">
    <citation type="submission" date="2016-03" db="EMBL/GenBank/DDBJ databases">
        <authorList>
            <person name="Ma C."/>
            <person name="Zhou S."/>
            <person name="Yang G."/>
        </authorList>
    </citation>
    <scope>NUCLEOTIDE SEQUENCE [LARGE SCALE GENOMIC DNA]</scope>
    <source>
        <strain evidence="3">SgZ-1</strain>
    </source>
</reference>
<dbReference type="InterPro" id="IPR029063">
    <property type="entry name" value="SAM-dependent_MTases_sf"/>
</dbReference>
<keyword evidence="2" id="KW-0489">Methyltransferase</keyword>
<dbReference type="Proteomes" id="UP000036902">
    <property type="component" value="Chromosome"/>
</dbReference>
<dbReference type="RefSeq" id="WP_048707560.1">
    <property type="nucleotide sequence ID" value="NZ_CP014646.1"/>
</dbReference>
<accession>A0A127K8L0</accession>
<evidence type="ECO:0000313" key="3">
    <source>
        <dbReference type="Proteomes" id="UP000036902"/>
    </source>
</evidence>
<dbReference type="GO" id="GO:0032259">
    <property type="term" value="P:methylation"/>
    <property type="evidence" value="ECO:0007669"/>
    <property type="project" value="UniProtKB-KW"/>
</dbReference>
<dbReference type="GO" id="GO:0008757">
    <property type="term" value="F:S-adenosylmethionine-dependent methyltransferase activity"/>
    <property type="evidence" value="ECO:0007669"/>
    <property type="project" value="InterPro"/>
</dbReference>
<dbReference type="STRING" id="1134435.AC731_016030"/>
<dbReference type="PANTHER" id="PTHR43591:SF24">
    <property type="entry name" value="2-METHOXY-6-POLYPRENYL-1,4-BENZOQUINOL METHYLASE, MITOCHONDRIAL"/>
    <property type="match status" value="1"/>
</dbReference>
<dbReference type="CDD" id="cd02440">
    <property type="entry name" value="AdoMet_MTases"/>
    <property type="match status" value="1"/>
</dbReference>
<feature type="domain" description="Methyltransferase type 11" evidence="1">
    <location>
        <begin position="59"/>
        <end position="152"/>
    </location>
</feature>
<organism evidence="2 3">
    <name type="scientific">Thauera humireducens</name>
    <dbReference type="NCBI Taxonomy" id="1134435"/>
    <lineage>
        <taxon>Bacteria</taxon>
        <taxon>Pseudomonadati</taxon>
        <taxon>Pseudomonadota</taxon>
        <taxon>Betaproteobacteria</taxon>
        <taxon>Rhodocyclales</taxon>
        <taxon>Zoogloeaceae</taxon>
        <taxon>Thauera</taxon>
    </lineage>
</organism>
<dbReference type="KEGG" id="thu:AC731_016030"/>
<protein>
    <submittedName>
        <fullName evidence="2">SAM-dependent methyltransferase</fullName>
    </submittedName>
</protein>
<dbReference type="AlphaFoldDB" id="A0A127K8L0"/>
<proteinExistence type="predicted"/>
<evidence type="ECO:0000259" key="1">
    <source>
        <dbReference type="Pfam" id="PF08241"/>
    </source>
</evidence>
<keyword evidence="3" id="KW-1185">Reference proteome</keyword>
<dbReference type="PANTHER" id="PTHR43591">
    <property type="entry name" value="METHYLTRANSFERASE"/>
    <property type="match status" value="1"/>
</dbReference>
<dbReference type="InterPro" id="IPR013216">
    <property type="entry name" value="Methyltransf_11"/>
</dbReference>
<sequence>MNAPTELRMPPATPDLAAIKLRQQATWASGDYAVIGTTLQIVGENLAEAADVRAGERVLDVAAGNGNATLAAARRFAEVTSTDYVGPLLDKAADRARAEGLSVRFQVADVEALPFADGHFDAALSTFGAMFAPDHERTASELLRVVRPGGRIGIAAWTPEGFIGRLFRVISAHVPPPAGLRSPVKWGDEPYLVELFGAHAEDIQCARRTFNFRYRSPAHWIEIFRNYYGPTHKAFAALDEAGQARLEADLTALLESMNVGGADSLVVPGEYVEAVITRQ</sequence>
<name>A0A127K8L0_9RHOO</name>
<gene>
    <name evidence="2" type="ORF">AC731_016030</name>
</gene>